<keyword evidence="3" id="KW-0378">Hydrolase</keyword>
<evidence type="ECO:0000313" key="3">
    <source>
        <dbReference type="EMBL" id="WLQ44188.1"/>
    </source>
</evidence>
<accession>A0ABY9IDM4</accession>
<gene>
    <name evidence="3" type="ORF">P8A22_32355</name>
</gene>
<feature type="region of interest" description="Disordered" evidence="1">
    <location>
        <begin position="1"/>
        <end position="28"/>
    </location>
</feature>
<sequence>MDLRRRRVAVAGTGPQDTGVQGDGVHLDGPEQAVASRLHGRQLGLGGVHGGIAPGRRGVLLTYAGQGHGSVTSGPCMEDAVDSYLTDLAVPARGTSCPAVPS</sequence>
<dbReference type="InterPro" id="IPR013595">
    <property type="entry name" value="Pept_S33_TAP-like_C"/>
</dbReference>
<name>A0ABY9IDM4_9ACTN</name>
<dbReference type="EMBL" id="CP120992">
    <property type="protein sequence ID" value="WLQ44188.1"/>
    <property type="molecule type" value="Genomic_DNA"/>
</dbReference>
<organism evidence="3 4">
    <name type="scientific">Streptomyces laculatispora</name>
    <dbReference type="NCBI Taxonomy" id="887464"/>
    <lineage>
        <taxon>Bacteria</taxon>
        <taxon>Bacillati</taxon>
        <taxon>Actinomycetota</taxon>
        <taxon>Actinomycetes</taxon>
        <taxon>Kitasatosporales</taxon>
        <taxon>Streptomycetaceae</taxon>
        <taxon>Streptomyces</taxon>
    </lineage>
</organism>
<dbReference type="GO" id="GO:0016787">
    <property type="term" value="F:hydrolase activity"/>
    <property type="evidence" value="ECO:0007669"/>
    <property type="project" value="UniProtKB-KW"/>
</dbReference>
<evidence type="ECO:0000259" key="2">
    <source>
        <dbReference type="Pfam" id="PF08386"/>
    </source>
</evidence>
<reference evidence="3 4" key="1">
    <citation type="submission" date="2023-03" db="EMBL/GenBank/DDBJ databases">
        <title>Isolation and description of six Streptomyces strains from soil environments, able to metabolize different microbial glucans.</title>
        <authorList>
            <person name="Widen T."/>
            <person name="Larsbrink J."/>
        </authorList>
    </citation>
    <scope>NUCLEOTIDE SEQUENCE [LARGE SCALE GENOMIC DNA]</scope>
    <source>
        <strain evidence="3 4">Mut2</strain>
    </source>
</reference>
<dbReference type="Proteomes" id="UP001229952">
    <property type="component" value="Chromosome"/>
</dbReference>
<keyword evidence="4" id="KW-1185">Reference proteome</keyword>
<evidence type="ECO:0000256" key="1">
    <source>
        <dbReference type="SAM" id="MobiDB-lite"/>
    </source>
</evidence>
<dbReference type="Pfam" id="PF08386">
    <property type="entry name" value="Abhydrolase_4"/>
    <property type="match status" value="1"/>
</dbReference>
<evidence type="ECO:0000313" key="4">
    <source>
        <dbReference type="Proteomes" id="UP001229952"/>
    </source>
</evidence>
<protein>
    <submittedName>
        <fullName evidence="3">Alpha/beta hydrolase</fullName>
    </submittedName>
</protein>
<proteinExistence type="predicted"/>
<feature type="domain" description="Peptidase S33 tripeptidyl aminopeptidase-like C-terminal" evidence="2">
    <location>
        <begin position="57"/>
        <end position="97"/>
    </location>
</feature>